<keyword evidence="4" id="KW-0675">Receptor</keyword>
<dbReference type="PROSITE" id="PS50883">
    <property type="entry name" value="EAL"/>
    <property type="match status" value="1"/>
</dbReference>
<organism evidence="4 5">
    <name type="scientific">Piscinibacter sakaiensis</name>
    <name type="common">Ideonella sakaiensis</name>
    <dbReference type="NCBI Taxonomy" id="1547922"/>
    <lineage>
        <taxon>Bacteria</taxon>
        <taxon>Pseudomonadati</taxon>
        <taxon>Pseudomonadota</taxon>
        <taxon>Betaproteobacteria</taxon>
        <taxon>Burkholderiales</taxon>
        <taxon>Sphaerotilaceae</taxon>
        <taxon>Piscinibacter</taxon>
    </lineage>
</organism>
<evidence type="ECO:0000259" key="1">
    <source>
        <dbReference type="PROSITE" id="PS50883"/>
    </source>
</evidence>
<feature type="domain" description="HAMP" evidence="2">
    <location>
        <begin position="170"/>
        <end position="221"/>
    </location>
</feature>
<dbReference type="InterPro" id="IPR001633">
    <property type="entry name" value="EAL_dom"/>
</dbReference>
<dbReference type="SMART" id="SM00267">
    <property type="entry name" value="GGDEF"/>
    <property type="match status" value="1"/>
</dbReference>
<dbReference type="SMART" id="SM00304">
    <property type="entry name" value="HAMP"/>
    <property type="match status" value="1"/>
</dbReference>
<gene>
    <name evidence="4" type="ORF">ISF6_0763</name>
</gene>
<evidence type="ECO:0000313" key="4">
    <source>
        <dbReference type="EMBL" id="GAP39050.1"/>
    </source>
</evidence>
<dbReference type="Gene3D" id="3.30.110.200">
    <property type="match status" value="1"/>
</dbReference>
<evidence type="ECO:0000259" key="3">
    <source>
        <dbReference type="PROSITE" id="PS50887"/>
    </source>
</evidence>
<dbReference type="InterPro" id="IPR003660">
    <property type="entry name" value="HAMP_dom"/>
</dbReference>
<dbReference type="PROSITE" id="PS50885">
    <property type="entry name" value="HAMP"/>
    <property type="match status" value="1"/>
</dbReference>
<dbReference type="PROSITE" id="PS50887">
    <property type="entry name" value="GGDEF"/>
    <property type="match status" value="1"/>
</dbReference>
<evidence type="ECO:0000313" key="5">
    <source>
        <dbReference type="Proteomes" id="UP000037660"/>
    </source>
</evidence>
<comment type="caution">
    <text evidence="4">The sequence shown here is derived from an EMBL/GenBank/DDBJ whole genome shotgun (WGS) entry which is preliminary data.</text>
</comment>
<dbReference type="CDD" id="cd06225">
    <property type="entry name" value="HAMP"/>
    <property type="match status" value="1"/>
</dbReference>
<name>A0A0K8PA70_PISS1</name>
<dbReference type="InterPro" id="IPR035919">
    <property type="entry name" value="EAL_sf"/>
</dbReference>
<dbReference type="InterPro" id="IPR042461">
    <property type="entry name" value="LapD_MoxY_peri_C"/>
</dbReference>
<dbReference type="PANTHER" id="PTHR33121">
    <property type="entry name" value="CYCLIC DI-GMP PHOSPHODIESTERASE PDEF"/>
    <property type="match status" value="1"/>
</dbReference>
<dbReference type="Pfam" id="PF16448">
    <property type="entry name" value="LapD_MoxY_N"/>
    <property type="match status" value="1"/>
</dbReference>
<feature type="domain" description="EAL" evidence="1">
    <location>
        <begin position="405"/>
        <end position="645"/>
    </location>
</feature>
<dbReference type="RefSeq" id="WP_054022877.1">
    <property type="nucleotide sequence ID" value="NZ_BBYR01000141.1"/>
</dbReference>
<dbReference type="SUPFAM" id="SSF141868">
    <property type="entry name" value="EAL domain-like"/>
    <property type="match status" value="1"/>
</dbReference>
<dbReference type="Pfam" id="PF00563">
    <property type="entry name" value="EAL"/>
    <property type="match status" value="1"/>
</dbReference>
<sequence>MSLIRQIRLLLLATLLLAFLGAVVLTIQSARDTLQTQLRLKNSDNATSLALVLGEKKGDAELMELVMSSQFDTGFYRSIRFIGADGKPVYAREGAATPATAPMWFTRLLPIDSVPGVAQVSDGWRALGSVEVVSQTAFAHDDLWRASLGSAAALGVLGLVMALVSRSVVRRISVPLDRTVEQARALVDGEFITVPEPRVPELQRLTRAMNTMVGRLKTIFEAQAAQVEALRQQATTDPVTGVANRKHFMAQLAAARQSDYAHPDAGLLLLRLLDLGEVNRRLGRVNTDRMIVAVSQALQGYAERVEGCHVGRLNGSDFALYLPAGGQTLETAHAIADAMRSVLPVFGPQAAVALGAVEILAEHTMPQFLSAADGALARAEARGAFAVELADAAPGTGARPAFAGEGAWREHLLDALATRRAKLVRFPVLDGRDQPIHLECPLRLQLEANGGFETAARWLPLALRSRLTAAIDELAVSLALEDIGQTGRALCVNLSPASLLDSGFAARLRGLLQQRPGEARQLWLELPEAAAVEHFDLVQELSRQLRPQGARFGLEHAGERLGRIERLFEAGLDYVKIDASVVHGADADEARAGFLRSLVLMLHGLSLQVIAEGVDTDAEAVAVRQAGVDGLTGPWASRQRADLLG</sequence>
<dbReference type="SUPFAM" id="SSF55073">
    <property type="entry name" value="Nucleotide cyclase"/>
    <property type="match status" value="1"/>
</dbReference>
<dbReference type="GO" id="GO:0071111">
    <property type="term" value="F:cyclic-guanylate-specific phosphodiesterase activity"/>
    <property type="evidence" value="ECO:0007669"/>
    <property type="project" value="InterPro"/>
</dbReference>
<dbReference type="InterPro" id="IPR029787">
    <property type="entry name" value="Nucleotide_cyclase"/>
</dbReference>
<dbReference type="InterPro" id="IPR032244">
    <property type="entry name" value="LapD_MoxY_N"/>
</dbReference>
<dbReference type="InterPro" id="IPR043128">
    <property type="entry name" value="Rev_trsase/Diguanyl_cyclase"/>
</dbReference>
<proteinExistence type="predicted"/>
<dbReference type="EMBL" id="BBYR01000141">
    <property type="protein sequence ID" value="GAP39050.1"/>
    <property type="molecule type" value="Genomic_DNA"/>
</dbReference>
<dbReference type="AlphaFoldDB" id="A0A0K8PA70"/>
<dbReference type="InterPro" id="IPR000160">
    <property type="entry name" value="GGDEF_dom"/>
</dbReference>
<keyword evidence="5" id="KW-1185">Reference proteome</keyword>
<dbReference type="Gene3D" id="3.20.20.450">
    <property type="entry name" value="EAL domain"/>
    <property type="match status" value="1"/>
</dbReference>
<dbReference type="Pfam" id="PF00672">
    <property type="entry name" value="HAMP"/>
    <property type="match status" value="1"/>
</dbReference>
<dbReference type="InterPro" id="IPR050706">
    <property type="entry name" value="Cyclic-di-GMP_PDE-like"/>
</dbReference>
<protein>
    <submittedName>
        <fullName evidence="4">Membrane bound c-di-GMP receptor LapD</fullName>
    </submittedName>
</protein>
<reference evidence="5" key="1">
    <citation type="submission" date="2015-07" db="EMBL/GenBank/DDBJ databases">
        <title>Discovery of a poly(ethylene terephthalate assimilation.</title>
        <authorList>
            <person name="Yoshida S."/>
            <person name="Hiraga K."/>
            <person name="Takehana T."/>
            <person name="Taniguchi I."/>
            <person name="Yamaji H."/>
            <person name="Maeda Y."/>
            <person name="Toyohara K."/>
            <person name="Miyamoto K."/>
            <person name="Kimura Y."/>
            <person name="Oda K."/>
        </authorList>
    </citation>
    <scope>NUCLEOTIDE SEQUENCE [LARGE SCALE GENOMIC DNA]</scope>
    <source>
        <strain evidence="5">NBRC 110686 / TISTR 2288 / 201-F6</strain>
    </source>
</reference>
<dbReference type="Pfam" id="PF00990">
    <property type="entry name" value="GGDEF"/>
    <property type="match status" value="1"/>
</dbReference>
<dbReference type="OrthoDB" id="5894408at2"/>
<dbReference type="Proteomes" id="UP000037660">
    <property type="component" value="Unassembled WGS sequence"/>
</dbReference>
<dbReference type="CDD" id="cd01948">
    <property type="entry name" value="EAL"/>
    <property type="match status" value="1"/>
</dbReference>
<accession>A0A0K8PA70</accession>
<dbReference type="GO" id="GO:0007165">
    <property type="term" value="P:signal transduction"/>
    <property type="evidence" value="ECO:0007669"/>
    <property type="project" value="InterPro"/>
</dbReference>
<evidence type="ECO:0000259" key="2">
    <source>
        <dbReference type="PROSITE" id="PS50885"/>
    </source>
</evidence>
<dbReference type="Gene3D" id="3.30.70.270">
    <property type="match status" value="1"/>
</dbReference>
<feature type="domain" description="GGDEF" evidence="3">
    <location>
        <begin position="263"/>
        <end position="392"/>
    </location>
</feature>
<dbReference type="PANTHER" id="PTHR33121:SF23">
    <property type="entry name" value="CYCLIC DI-GMP PHOSPHODIESTERASE PDEB"/>
    <property type="match status" value="1"/>
</dbReference>
<dbReference type="GO" id="GO:0016020">
    <property type="term" value="C:membrane"/>
    <property type="evidence" value="ECO:0007669"/>
    <property type="project" value="InterPro"/>
</dbReference>
<dbReference type="STRING" id="1547922.ISF6_0763"/>
<dbReference type="Gene3D" id="6.20.270.20">
    <property type="entry name" value="LapD/MoxY periplasmic domain"/>
    <property type="match status" value="1"/>
</dbReference>
<reference evidence="4 5" key="2">
    <citation type="journal article" date="2016" name="Science">
        <title>A bacterium that degrades and assimilates poly(ethylene terephthalate).</title>
        <authorList>
            <person name="Yoshida S."/>
            <person name="Hiraga K."/>
            <person name="Takehana T."/>
            <person name="Taniguchi I."/>
            <person name="Yamaji H."/>
            <person name="Maeda Y."/>
            <person name="Toyohara K."/>
            <person name="Miyamoto K."/>
            <person name="Kimura Y."/>
            <person name="Oda K."/>
        </authorList>
    </citation>
    <scope>NUCLEOTIDE SEQUENCE [LARGE SCALE GENOMIC DNA]</scope>
    <source>
        <strain evidence="5">NBRC 110686 / TISTR 2288 / 201-F6</strain>
    </source>
</reference>
<dbReference type="SMART" id="SM00052">
    <property type="entry name" value="EAL"/>
    <property type="match status" value="1"/>
</dbReference>